<dbReference type="PANTHER" id="PTHR31265">
    <property type="entry name" value="OS02G0527500 PROTEIN-RELATED"/>
    <property type="match status" value="1"/>
</dbReference>
<dbReference type="EMBL" id="JAMYWD010000002">
    <property type="protein sequence ID" value="KAJ4979710.1"/>
    <property type="molecule type" value="Genomic_DNA"/>
</dbReference>
<dbReference type="Proteomes" id="UP001141806">
    <property type="component" value="Unassembled WGS sequence"/>
</dbReference>
<comment type="caution">
    <text evidence="1">The sequence shown here is derived from an EMBL/GenBank/DDBJ whole genome shotgun (WGS) entry which is preliminary data.</text>
</comment>
<dbReference type="AlphaFoldDB" id="A0A9Q0R1Q4"/>
<keyword evidence="2" id="KW-1185">Reference proteome</keyword>
<name>A0A9Q0R1Q4_9MAGN</name>
<dbReference type="OrthoDB" id="2121543at2759"/>
<reference evidence="1" key="1">
    <citation type="journal article" date="2023" name="Plant J.">
        <title>The genome of the king protea, Protea cynaroides.</title>
        <authorList>
            <person name="Chang J."/>
            <person name="Duong T.A."/>
            <person name="Schoeman C."/>
            <person name="Ma X."/>
            <person name="Roodt D."/>
            <person name="Barker N."/>
            <person name="Li Z."/>
            <person name="Van de Peer Y."/>
            <person name="Mizrachi E."/>
        </authorList>
    </citation>
    <scope>NUCLEOTIDE SEQUENCE</scope>
    <source>
        <tissue evidence="1">Young leaves</tissue>
    </source>
</reference>
<dbReference type="PANTHER" id="PTHR31265:SF2">
    <property type="entry name" value="F17A17.37 PROTEIN"/>
    <property type="match status" value="1"/>
</dbReference>
<protein>
    <submittedName>
        <fullName evidence="1">Uncharacterized protein</fullName>
    </submittedName>
</protein>
<organism evidence="1 2">
    <name type="scientific">Protea cynaroides</name>
    <dbReference type="NCBI Taxonomy" id="273540"/>
    <lineage>
        <taxon>Eukaryota</taxon>
        <taxon>Viridiplantae</taxon>
        <taxon>Streptophyta</taxon>
        <taxon>Embryophyta</taxon>
        <taxon>Tracheophyta</taxon>
        <taxon>Spermatophyta</taxon>
        <taxon>Magnoliopsida</taxon>
        <taxon>Proteales</taxon>
        <taxon>Proteaceae</taxon>
        <taxon>Protea</taxon>
    </lineage>
</organism>
<proteinExistence type="predicted"/>
<evidence type="ECO:0000313" key="1">
    <source>
        <dbReference type="EMBL" id="KAJ4979710.1"/>
    </source>
</evidence>
<evidence type="ECO:0000313" key="2">
    <source>
        <dbReference type="Proteomes" id="UP001141806"/>
    </source>
</evidence>
<gene>
    <name evidence="1" type="ORF">NE237_010490</name>
</gene>
<sequence>MIVEAFARKETLKVPYKSHGKGGFKAPSFKFTAVAPRTRLTFYSSFYHISIDDFGSLYGPILDQIIVLPVRHWLLAFESCVRYYFCMLDNMAIEELQSWVFV</sequence>
<accession>A0A9Q0R1Q4</accession>
<dbReference type="InterPro" id="IPR052437">
    <property type="entry name" value="Pectin_Meth_Modulator"/>
</dbReference>